<dbReference type="AlphaFoldDB" id="A0A0E0LE79"/>
<proteinExistence type="predicted"/>
<evidence type="ECO:0000313" key="2">
    <source>
        <dbReference type="EnsemblPlants" id="OPUNC06G21120.1"/>
    </source>
</evidence>
<sequence>MGARFRVGRIRRRCSIPLERPHAYLGPDPDPDPDLRTPAYTRSPELSAPLHLPSTLRRPPCERLAVEAVKLFSSGMNQQDRSFWSYVIGYNCAALIILGNANRELDQRAKALAEEREAL</sequence>
<organism evidence="2">
    <name type="scientific">Oryza punctata</name>
    <name type="common">Red rice</name>
    <dbReference type="NCBI Taxonomy" id="4537"/>
    <lineage>
        <taxon>Eukaryota</taxon>
        <taxon>Viridiplantae</taxon>
        <taxon>Streptophyta</taxon>
        <taxon>Embryophyta</taxon>
        <taxon>Tracheophyta</taxon>
        <taxon>Spermatophyta</taxon>
        <taxon>Magnoliopsida</taxon>
        <taxon>Liliopsida</taxon>
        <taxon>Poales</taxon>
        <taxon>Poaceae</taxon>
        <taxon>BOP clade</taxon>
        <taxon>Oryzoideae</taxon>
        <taxon>Oryzeae</taxon>
        <taxon>Oryzinae</taxon>
        <taxon>Oryza</taxon>
    </lineage>
</organism>
<accession>A0A0E0LE79</accession>
<dbReference type="Proteomes" id="UP000026962">
    <property type="component" value="Chromosome 6"/>
</dbReference>
<evidence type="ECO:0000256" key="1">
    <source>
        <dbReference type="SAM" id="MobiDB-lite"/>
    </source>
</evidence>
<protein>
    <submittedName>
        <fullName evidence="2">Uncharacterized protein</fullName>
    </submittedName>
</protein>
<dbReference type="Gramene" id="OPUNC06G21120.1">
    <property type="protein sequence ID" value="OPUNC06G21120.1"/>
    <property type="gene ID" value="OPUNC06G21120"/>
</dbReference>
<dbReference type="EnsemblPlants" id="OPUNC06G21120.1">
    <property type="protein sequence ID" value="OPUNC06G21120.1"/>
    <property type="gene ID" value="OPUNC06G21120"/>
</dbReference>
<dbReference type="HOGENOM" id="CLU_167161_0_0_1"/>
<evidence type="ECO:0000313" key="3">
    <source>
        <dbReference type="Proteomes" id="UP000026962"/>
    </source>
</evidence>
<feature type="region of interest" description="Disordered" evidence="1">
    <location>
        <begin position="20"/>
        <end position="53"/>
    </location>
</feature>
<keyword evidence="3" id="KW-1185">Reference proteome</keyword>
<reference evidence="2" key="1">
    <citation type="submission" date="2015-04" db="UniProtKB">
        <authorList>
            <consortium name="EnsemblPlants"/>
        </authorList>
    </citation>
    <scope>IDENTIFICATION</scope>
</reference>
<reference evidence="2" key="2">
    <citation type="submission" date="2018-05" db="EMBL/GenBank/DDBJ databases">
        <title>OpunRS2 (Oryza punctata Reference Sequence Version 2).</title>
        <authorList>
            <person name="Zhang J."/>
            <person name="Kudrna D."/>
            <person name="Lee S."/>
            <person name="Talag J."/>
            <person name="Welchert J."/>
            <person name="Wing R.A."/>
        </authorList>
    </citation>
    <scope>NUCLEOTIDE SEQUENCE [LARGE SCALE GENOMIC DNA]</scope>
</reference>
<name>A0A0E0LE79_ORYPU</name>